<keyword evidence="3" id="KW-0804">Transcription</keyword>
<evidence type="ECO:0000256" key="1">
    <source>
        <dbReference type="ARBA" id="ARBA00023015"/>
    </source>
</evidence>
<dbReference type="Proteomes" id="UP001305815">
    <property type="component" value="Chromosome"/>
</dbReference>
<dbReference type="InterPro" id="IPR003313">
    <property type="entry name" value="AraC-bd"/>
</dbReference>
<dbReference type="Pfam" id="PF12833">
    <property type="entry name" value="HTH_18"/>
    <property type="match status" value="1"/>
</dbReference>
<evidence type="ECO:0000313" key="6">
    <source>
        <dbReference type="Proteomes" id="UP001305815"/>
    </source>
</evidence>
<dbReference type="InterPro" id="IPR014710">
    <property type="entry name" value="RmlC-like_jellyroll"/>
</dbReference>
<dbReference type="EMBL" id="AP027742">
    <property type="protein sequence ID" value="BDZ78288.1"/>
    <property type="molecule type" value="Genomic_DNA"/>
</dbReference>
<dbReference type="Gene3D" id="1.10.10.60">
    <property type="entry name" value="Homeodomain-like"/>
    <property type="match status" value="2"/>
</dbReference>
<dbReference type="InterPro" id="IPR018060">
    <property type="entry name" value="HTH_AraC"/>
</dbReference>
<evidence type="ECO:0000259" key="4">
    <source>
        <dbReference type="PROSITE" id="PS01124"/>
    </source>
</evidence>
<keyword evidence="6" id="KW-1185">Reference proteome</keyword>
<keyword evidence="1" id="KW-0805">Transcription regulation</keyword>
<accession>A0ABN6YZH6</accession>
<evidence type="ECO:0000256" key="3">
    <source>
        <dbReference type="ARBA" id="ARBA00023163"/>
    </source>
</evidence>
<evidence type="ECO:0000256" key="2">
    <source>
        <dbReference type="ARBA" id="ARBA00023125"/>
    </source>
</evidence>
<sequence>MEQKEEYLEKTNHGSPLFPIEYYHCLYPAGLSALPVHWHEEFEITYIRKGSCTYLVDLEACHAGEGDLLFFASGMLHGIPEGQVRELETDSFVFHPQMLGTGKDVCGVKYVGPARAGEVRFPAVIKKDAVESSGLAEVFEKLKKSFLGKGEGYELESEALLYQFFYLLYKYVPHKRITSENEEVLEKLKNVIRYIKENYQRQVTVSELAGICHFSEYYFMRFFKKYMNMTCIEYLNQYRMEIAAGKLAESSQSVTDVALDTGFQNISYFNRVFKKSYHMTPTQYRASMQDISE</sequence>
<dbReference type="PROSITE" id="PS01124">
    <property type="entry name" value="HTH_ARAC_FAMILY_2"/>
    <property type="match status" value="1"/>
</dbReference>
<protein>
    <recommendedName>
        <fullName evidence="4">HTH araC/xylS-type domain-containing protein</fullName>
    </recommendedName>
</protein>
<organism evidence="5 6">
    <name type="scientific">Claveliimonas bilis</name>
    <dbReference type="NCBI Taxonomy" id="3028070"/>
    <lineage>
        <taxon>Bacteria</taxon>
        <taxon>Bacillati</taxon>
        <taxon>Bacillota</taxon>
        <taxon>Clostridia</taxon>
        <taxon>Lachnospirales</taxon>
        <taxon>Lachnospiraceae</taxon>
        <taxon>Claveliimonas</taxon>
    </lineage>
</organism>
<keyword evidence="2" id="KW-0238">DNA-binding</keyword>
<dbReference type="PANTHER" id="PTHR43280">
    <property type="entry name" value="ARAC-FAMILY TRANSCRIPTIONAL REGULATOR"/>
    <property type="match status" value="1"/>
</dbReference>
<dbReference type="SUPFAM" id="SSF46689">
    <property type="entry name" value="Homeodomain-like"/>
    <property type="match status" value="2"/>
</dbReference>
<name>A0ABN6YZH6_9FIRM</name>
<reference evidence="6" key="1">
    <citation type="journal article" date="2023" name="Int. J. Syst. Evol. Microbiol.">
        <title>Claveliimonas bilis gen. nov., sp. nov., deoxycholic acid-producing bacteria isolated from human faeces, and reclassification of Sellimonas monacensis Zenner et al. 2021 as Claveliimonas monacensis comb. nov.</title>
        <authorList>
            <person name="Hisatomi A."/>
            <person name="Kastawa N.W.E.P.G."/>
            <person name="Song I."/>
            <person name="Ohkuma M."/>
            <person name="Fukiya S."/>
            <person name="Sakamoto M."/>
        </authorList>
    </citation>
    <scope>NUCLEOTIDE SEQUENCE [LARGE SCALE GENOMIC DNA]</scope>
    <source>
        <strain evidence="6">12BBH14</strain>
    </source>
</reference>
<dbReference type="InterPro" id="IPR009057">
    <property type="entry name" value="Homeodomain-like_sf"/>
</dbReference>
<feature type="domain" description="HTH araC/xylS-type" evidence="4">
    <location>
        <begin position="189"/>
        <end position="287"/>
    </location>
</feature>
<proteinExistence type="predicted"/>
<dbReference type="InterPro" id="IPR011051">
    <property type="entry name" value="RmlC_Cupin_sf"/>
</dbReference>
<gene>
    <name evidence="5" type="ORF">Lac1_24710</name>
</gene>
<dbReference type="PANTHER" id="PTHR43280:SF28">
    <property type="entry name" value="HTH-TYPE TRANSCRIPTIONAL ACTIVATOR RHAS"/>
    <property type="match status" value="1"/>
</dbReference>
<evidence type="ECO:0000313" key="5">
    <source>
        <dbReference type="EMBL" id="BDZ78288.1"/>
    </source>
</evidence>
<dbReference type="PRINTS" id="PR00032">
    <property type="entry name" value="HTHARAC"/>
</dbReference>
<dbReference type="SMART" id="SM00342">
    <property type="entry name" value="HTH_ARAC"/>
    <property type="match status" value="1"/>
</dbReference>
<dbReference type="Gene3D" id="2.60.120.10">
    <property type="entry name" value="Jelly Rolls"/>
    <property type="match status" value="1"/>
</dbReference>
<dbReference type="Pfam" id="PF02311">
    <property type="entry name" value="AraC_binding"/>
    <property type="match status" value="1"/>
</dbReference>
<dbReference type="RefSeq" id="WP_230105385.1">
    <property type="nucleotide sequence ID" value="NZ_AP024845.1"/>
</dbReference>
<dbReference type="SUPFAM" id="SSF51182">
    <property type="entry name" value="RmlC-like cupins"/>
    <property type="match status" value="1"/>
</dbReference>
<dbReference type="InterPro" id="IPR020449">
    <property type="entry name" value="Tscrpt_reg_AraC-type_HTH"/>
</dbReference>